<dbReference type="SUPFAM" id="SSF82185">
    <property type="entry name" value="Histone H3 K4-specific methyltransferase SET7/9 N-terminal domain"/>
    <property type="match status" value="1"/>
</dbReference>
<dbReference type="Proteomes" id="UP001501126">
    <property type="component" value="Unassembled WGS sequence"/>
</dbReference>
<sequence length="138" mass="16373">MVQFRFYTSMRYCILLIHLIFSPFPFFAQEGHYSSKPLEWDGEFSDRYSLCVMNRDNEISALGNLKNGVPDGAWLFLKEERVIIEKGNYKKGQKHGRWISYDMHGNIESSGMYKKGKMHGPWYFYDKLAYYKRGIKTK</sequence>
<evidence type="ECO:0000256" key="1">
    <source>
        <dbReference type="SAM" id="SignalP"/>
    </source>
</evidence>
<protein>
    <submittedName>
        <fullName evidence="2">Uncharacterized protein</fullName>
    </submittedName>
</protein>
<name>A0ABP3Y4L7_9FLAO</name>
<feature type="chain" id="PRO_5047123937" evidence="1">
    <location>
        <begin position="29"/>
        <end position="138"/>
    </location>
</feature>
<dbReference type="RefSeq" id="WP_343785664.1">
    <property type="nucleotide sequence ID" value="NZ_BAAAFH010000003.1"/>
</dbReference>
<dbReference type="EMBL" id="BAAAFH010000003">
    <property type="protein sequence ID" value="GAA0874757.1"/>
    <property type="molecule type" value="Genomic_DNA"/>
</dbReference>
<feature type="signal peptide" evidence="1">
    <location>
        <begin position="1"/>
        <end position="28"/>
    </location>
</feature>
<keyword evidence="1" id="KW-0732">Signal</keyword>
<accession>A0ABP3Y4L7</accession>
<dbReference type="Gene3D" id="2.20.110.10">
    <property type="entry name" value="Histone H3 K4-specific methyltransferase SET7/9 N-terminal domain"/>
    <property type="match status" value="1"/>
</dbReference>
<evidence type="ECO:0000313" key="2">
    <source>
        <dbReference type="EMBL" id="GAA0874757.1"/>
    </source>
</evidence>
<keyword evidence="3" id="KW-1185">Reference proteome</keyword>
<comment type="caution">
    <text evidence="2">The sequence shown here is derived from an EMBL/GenBank/DDBJ whole genome shotgun (WGS) entry which is preliminary data.</text>
</comment>
<organism evidence="2 3">
    <name type="scientific">Wandonia haliotis</name>
    <dbReference type="NCBI Taxonomy" id="574963"/>
    <lineage>
        <taxon>Bacteria</taxon>
        <taxon>Pseudomonadati</taxon>
        <taxon>Bacteroidota</taxon>
        <taxon>Flavobacteriia</taxon>
        <taxon>Flavobacteriales</taxon>
        <taxon>Crocinitomicaceae</taxon>
        <taxon>Wandonia</taxon>
    </lineage>
</organism>
<reference evidence="3" key="1">
    <citation type="journal article" date="2019" name="Int. J. Syst. Evol. Microbiol.">
        <title>The Global Catalogue of Microorganisms (GCM) 10K type strain sequencing project: providing services to taxonomists for standard genome sequencing and annotation.</title>
        <authorList>
            <consortium name="The Broad Institute Genomics Platform"/>
            <consortium name="The Broad Institute Genome Sequencing Center for Infectious Disease"/>
            <person name="Wu L."/>
            <person name="Ma J."/>
        </authorList>
    </citation>
    <scope>NUCLEOTIDE SEQUENCE [LARGE SCALE GENOMIC DNA]</scope>
    <source>
        <strain evidence="3">JCM 16083</strain>
    </source>
</reference>
<gene>
    <name evidence="2" type="ORF">GCM10009118_11650</name>
</gene>
<evidence type="ECO:0000313" key="3">
    <source>
        <dbReference type="Proteomes" id="UP001501126"/>
    </source>
</evidence>
<proteinExistence type="predicted"/>